<evidence type="ECO:0000313" key="3">
    <source>
        <dbReference type="Proteomes" id="UP000015105"/>
    </source>
</evidence>
<accession>A0A453SX67</accession>
<reference evidence="2" key="4">
    <citation type="submission" date="2019-03" db="UniProtKB">
        <authorList>
            <consortium name="EnsemblPlants"/>
        </authorList>
    </citation>
    <scope>IDENTIFICATION</scope>
</reference>
<proteinExistence type="predicted"/>
<feature type="compositionally biased region" description="Low complexity" evidence="1">
    <location>
        <begin position="96"/>
        <end position="107"/>
    </location>
</feature>
<sequence>RSDMAVKVMEVRVVLPVDDDDDGEERATMEVSSDDDVALLLSFRSLKSRITSGLVISCDSTSSSPFSIRVTIDMSGRRFVTFLVHRSPTFRNLHASSTSRSSPRELSMISSSCPWS</sequence>
<keyword evidence="3" id="KW-1185">Reference proteome</keyword>
<reference evidence="3" key="1">
    <citation type="journal article" date="2014" name="Science">
        <title>Ancient hybridizations among the ancestral genomes of bread wheat.</title>
        <authorList>
            <consortium name="International Wheat Genome Sequencing Consortium,"/>
            <person name="Marcussen T."/>
            <person name="Sandve S.R."/>
            <person name="Heier L."/>
            <person name="Spannagl M."/>
            <person name="Pfeifer M."/>
            <person name="Jakobsen K.S."/>
            <person name="Wulff B.B."/>
            <person name="Steuernagel B."/>
            <person name="Mayer K.F."/>
            <person name="Olsen O.A."/>
        </authorList>
    </citation>
    <scope>NUCLEOTIDE SEQUENCE [LARGE SCALE GENOMIC DNA]</scope>
    <source>
        <strain evidence="3">cv. AL8/78</strain>
    </source>
</reference>
<organism evidence="2 3">
    <name type="scientific">Aegilops tauschii subsp. strangulata</name>
    <name type="common">Goatgrass</name>
    <dbReference type="NCBI Taxonomy" id="200361"/>
    <lineage>
        <taxon>Eukaryota</taxon>
        <taxon>Viridiplantae</taxon>
        <taxon>Streptophyta</taxon>
        <taxon>Embryophyta</taxon>
        <taxon>Tracheophyta</taxon>
        <taxon>Spermatophyta</taxon>
        <taxon>Magnoliopsida</taxon>
        <taxon>Liliopsida</taxon>
        <taxon>Poales</taxon>
        <taxon>Poaceae</taxon>
        <taxon>BOP clade</taxon>
        <taxon>Pooideae</taxon>
        <taxon>Triticodae</taxon>
        <taxon>Triticeae</taxon>
        <taxon>Triticinae</taxon>
        <taxon>Aegilops</taxon>
    </lineage>
</organism>
<feature type="region of interest" description="Disordered" evidence="1">
    <location>
        <begin position="93"/>
        <end position="116"/>
    </location>
</feature>
<evidence type="ECO:0000256" key="1">
    <source>
        <dbReference type="SAM" id="MobiDB-lite"/>
    </source>
</evidence>
<protein>
    <submittedName>
        <fullName evidence="2">Uncharacterized protein</fullName>
    </submittedName>
</protein>
<dbReference type="Proteomes" id="UP000015105">
    <property type="component" value="Chromosome 7D"/>
</dbReference>
<evidence type="ECO:0000313" key="2">
    <source>
        <dbReference type="EnsemblPlants" id="AET7Gv21135000.1"/>
    </source>
</evidence>
<reference evidence="2" key="3">
    <citation type="journal article" date="2017" name="Nature">
        <title>Genome sequence of the progenitor of the wheat D genome Aegilops tauschii.</title>
        <authorList>
            <person name="Luo M.C."/>
            <person name="Gu Y.Q."/>
            <person name="Puiu D."/>
            <person name="Wang H."/>
            <person name="Twardziok S.O."/>
            <person name="Deal K.R."/>
            <person name="Huo N."/>
            <person name="Zhu T."/>
            <person name="Wang L."/>
            <person name="Wang Y."/>
            <person name="McGuire P.E."/>
            <person name="Liu S."/>
            <person name="Long H."/>
            <person name="Ramasamy R.K."/>
            <person name="Rodriguez J.C."/>
            <person name="Van S.L."/>
            <person name="Yuan L."/>
            <person name="Wang Z."/>
            <person name="Xia Z."/>
            <person name="Xiao L."/>
            <person name="Anderson O.D."/>
            <person name="Ouyang S."/>
            <person name="Liang Y."/>
            <person name="Zimin A.V."/>
            <person name="Pertea G."/>
            <person name="Qi P."/>
            <person name="Bennetzen J.L."/>
            <person name="Dai X."/>
            <person name="Dawson M.W."/>
            <person name="Muller H.G."/>
            <person name="Kugler K."/>
            <person name="Rivarola-Duarte L."/>
            <person name="Spannagl M."/>
            <person name="Mayer K.F.X."/>
            <person name="Lu F.H."/>
            <person name="Bevan M.W."/>
            <person name="Leroy P."/>
            <person name="Li P."/>
            <person name="You F.M."/>
            <person name="Sun Q."/>
            <person name="Liu Z."/>
            <person name="Lyons E."/>
            <person name="Wicker T."/>
            <person name="Salzberg S.L."/>
            <person name="Devos K.M."/>
            <person name="Dvorak J."/>
        </authorList>
    </citation>
    <scope>NUCLEOTIDE SEQUENCE [LARGE SCALE GENOMIC DNA]</scope>
    <source>
        <strain evidence="2">cv. AL8/78</strain>
    </source>
</reference>
<reference evidence="3" key="2">
    <citation type="journal article" date="2017" name="Nat. Plants">
        <title>The Aegilops tauschii genome reveals multiple impacts of transposons.</title>
        <authorList>
            <person name="Zhao G."/>
            <person name="Zou C."/>
            <person name="Li K."/>
            <person name="Wang K."/>
            <person name="Li T."/>
            <person name="Gao L."/>
            <person name="Zhang X."/>
            <person name="Wang H."/>
            <person name="Yang Z."/>
            <person name="Liu X."/>
            <person name="Jiang W."/>
            <person name="Mao L."/>
            <person name="Kong X."/>
            <person name="Jiao Y."/>
            <person name="Jia J."/>
        </authorList>
    </citation>
    <scope>NUCLEOTIDE SEQUENCE [LARGE SCALE GENOMIC DNA]</scope>
    <source>
        <strain evidence="3">cv. AL8/78</strain>
    </source>
</reference>
<name>A0A453SX67_AEGTS</name>
<dbReference type="AlphaFoldDB" id="A0A453SX67"/>
<dbReference type="Gramene" id="AET7Gv21135000.1">
    <property type="protein sequence ID" value="AET7Gv21135000.1"/>
    <property type="gene ID" value="AET7Gv21135000"/>
</dbReference>
<reference evidence="2" key="5">
    <citation type="journal article" date="2021" name="G3 (Bethesda)">
        <title>Aegilops tauschii genome assembly Aet v5.0 features greater sequence contiguity and improved annotation.</title>
        <authorList>
            <person name="Wang L."/>
            <person name="Zhu T."/>
            <person name="Rodriguez J.C."/>
            <person name="Deal K.R."/>
            <person name="Dubcovsky J."/>
            <person name="McGuire P.E."/>
            <person name="Lux T."/>
            <person name="Spannagl M."/>
            <person name="Mayer K.F.X."/>
            <person name="Baldrich P."/>
            <person name="Meyers B.C."/>
            <person name="Huo N."/>
            <person name="Gu Y.Q."/>
            <person name="Zhou H."/>
            <person name="Devos K.M."/>
            <person name="Bennetzen J.L."/>
            <person name="Unver T."/>
            <person name="Budak H."/>
            <person name="Gulick P.J."/>
            <person name="Galiba G."/>
            <person name="Kalapos B."/>
            <person name="Nelson D.R."/>
            <person name="Li P."/>
            <person name="You F.M."/>
            <person name="Luo M.C."/>
            <person name="Dvorak J."/>
        </authorList>
    </citation>
    <scope>NUCLEOTIDE SEQUENCE [LARGE SCALE GENOMIC DNA]</scope>
    <source>
        <strain evidence="2">cv. AL8/78</strain>
    </source>
</reference>
<dbReference type="EnsemblPlants" id="AET7Gv21135000.1">
    <property type="protein sequence ID" value="AET7Gv21135000.1"/>
    <property type="gene ID" value="AET7Gv21135000"/>
</dbReference>